<reference evidence="2 3" key="1">
    <citation type="journal article" date="2020" name="Viruses">
        <title>Characterization of vB_StuS_MMDA13, a Newly Discovered Bacteriophage Infecting the Agar-Degrading Species Sphingomonas turrisvirgatae.</title>
        <authorList>
            <person name="Marmo P."/>
            <person name="Thaller M.C."/>
            <person name="Di Lallo G."/>
            <person name="Henrici De Angelis L."/>
            <person name="Poerio N."/>
            <person name="De Santis F."/>
            <person name="Fraziano M."/>
            <person name="Migliore L."/>
            <person name="D'Andrea M.M."/>
        </authorList>
    </citation>
    <scope>NUCLEOTIDE SEQUENCE [LARGE SCALE GENOMIC DNA]</scope>
</reference>
<dbReference type="Proteomes" id="UP000515820">
    <property type="component" value="Segment"/>
</dbReference>
<keyword evidence="3" id="KW-1185">Reference proteome</keyword>
<proteinExistence type="predicted"/>
<protein>
    <submittedName>
        <fullName evidence="2">Uncharacterized protein</fullName>
    </submittedName>
</protein>
<dbReference type="EMBL" id="MN820898">
    <property type="protein sequence ID" value="QHB80471.1"/>
    <property type="molecule type" value="Genomic_DNA"/>
</dbReference>
<gene>
    <name evidence="2" type="ORF">MMDA13_gp38</name>
</gene>
<accession>A0A7G3PM35</accession>
<evidence type="ECO:0000256" key="1">
    <source>
        <dbReference type="SAM" id="MobiDB-lite"/>
    </source>
</evidence>
<organism evidence="2 3">
    <name type="scientific">Sphingomonas phage vB_StuS_MMDA13</name>
    <dbReference type="NCBI Taxonomy" id="2686378"/>
    <lineage>
        <taxon>Viruses</taxon>
        <taxon>Duplodnaviria</taxon>
        <taxon>Heunggongvirae</taxon>
        <taxon>Uroviricota</taxon>
        <taxon>Caudoviricetes</taxon>
        <taxon>Queuovirinae</taxon>
        <taxon>Torvergatavirus</taxon>
        <taxon>Torvergatavirus MMDA13</taxon>
    </lineage>
</organism>
<evidence type="ECO:0000313" key="2">
    <source>
        <dbReference type="EMBL" id="QHB80471.1"/>
    </source>
</evidence>
<name>A0A7G3PM35_9CAUD</name>
<evidence type="ECO:0000313" key="3">
    <source>
        <dbReference type="Proteomes" id="UP000515820"/>
    </source>
</evidence>
<feature type="compositionally biased region" description="Low complexity" evidence="1">
    <location>
        <begin position="145"/>
        <end position="157"/>
    </location>
</feature>
<feature type="region of interest" description="Disordered" evidence="1">
    <location>
        <begin position="140"/>
        <end position="181"/>
    </location>
</feature>
<sequence>MFVSIDMDTLQFLHKHHDQMVLGGLSFLEAPHHSIRNENVNSEHFLLGMTPLEIRMLYRNTTGEDVTGSDDLVLREMLAMLVYDHMPPTLALAAEVEAQIAAVEDDLYNGIPWKYALGAKVPAKHIELFPLHCKPLDAVDKHKAAQQAPQRRAVRSAPKPRTPVESAPQPPRAPKQRASSVRPTIWAIADTMWAEAGKPTDKAVVLELRKKMYDVLEEKHGVKRTSSSNELGNWMKDRLG</sequence>